<evidence type="ECO:0000313" key="1">
    <source>
        <dbReference type="EMBL" id="RPD60429.1"/>
    </source>
</evidence>
<reference evidence="1" key="1">
    <citation type="journal article" date="2018" name="Genome Biol. Evol.">
        <title>Genomics and development of Lentinus tigrinus, a white-rot wood-decaying mushroom with dimorphic fruiting bodies.</title>
        <authorList>
            <person name="Wu B."/>
            <person name="Xu Z."/>
            <person name="Knudson A."/>
            <person name="Carlson A."/>
            <person name="Chen N."/>
            <person name="Kovaka S."/>
            <person name="LaButti K."/>
            <person name="Lipzen A."/>
            <person name="Pennachio C."/>
            <person name="Riley R."/>
            <person name="Schakwitz W."/>
            <person name="Umezawa K."/>
            <person name="Ohm R.A."/>
            <person name="Grigoriev I.V."/>
            <person name="Nagy L.G."/>
            <person name="Gibbons J."/>
            <person name="Hibbett D."/>
        </authorList>
    </citation>
    <scope>NUCLEOTIDE SEQUENCE [LARGE SCALE GENOMIC DNA]</scope>
    <source>
        <strain evidence="1">ALCF2SS1-6</strain>
    </source>
</reference>
<proteinExistence type="predicted"/>
<accession>A0A5C2SBC1</accession>
<sequence length="52" mass="6154">MRHGRPRARVEMCVKHEDPGRLLPSRPRYSTHLPGNVTVSLVRLLKEYSFYF</sequence>
<evidence type="ECO:0000313" key="2">
    <source>
        <dbReference type="Proteomes" id="UP000313359"/>
    </source>
</evidence>
<dbReference type="Proteomes" id="UP000313359">
    <property type="component" value="Unassembled WGS sequence"/>
</dbReference>
<organism evidence="1 2">
    <name type="scientific">Lentinus tigrinus ALCF2SS1-6</name>
    <dbReference type="NCBI Taxonomy" id="1328759"/>
    <lineage>
        <taxon>Eukaryota</taxon>
        <taxon>Fungi</taxon>
        <taxon>Dikarya</taxon>
        <taxon>Basidiomycota</taxon>
        <taxon>Agaricomycotina</taxon>
        <taxon>Agaricomycetes</taxon>
        <taxon>Polyporales</taxon>
        <taxon>Polyporaceae</taxon>
        <taxon>Lentinus</taxon>
    </lineage>
</organism>
<dbReference type="AlphaFoldDB" id="A0A5C2SBC1"/>
<dbReference type="EMBL" id="ML122266">
    <property type="protein sequence ID" value="RPD60429.1"/>
    <property type="molecule type" value="Genomic_DNA"/>
</dbReference>
<name>A0A5C2SBC1_9APHY</name>
<keyword evidence="2" id="KW-1185">Reference proteome</keyword>
<protein>
    <submittedName>
        <fullName evidence="1">Uncharacterized protein</fullName>
    </submittedName>
</protein>
<gene>
    <name evidence="1" type="ORF">L227DRAFT_102519</name>
</gene>